<dbReference type="InParanoid" id="D8PUJ9"/>
<feature type="non-terminal residue" evidence="3">
    <location>
        <position position="464"/>
    </location>
</feature>
<evidence type="ECO:0000256" key="1">
    <source>
        <dbReference type="SAM" id="Coils"/>
    </source>
</evidence>
<proteinExistence type="predicted"/>
<evidence type="ECO:0000313" key="4">
    <source>
        <dbReference type="Proteomes" id="UP000007431"/>
    </source>
</evidence>
<reference evidence="3 4" key="1">
    <citation type="journal article" date="2010" name="Nat. Biotechnol.">
        <title>Genome sequence of the model mushroom Schizophyllum commune.</title>
        <authorList>
            <person name="Ohm R.A."/>
            <person name="de Jong J.F."/>
            <person name="Lugones L.G."/>
            <person name="Aerts A."/>
            <person name="Kothe E."/>
            <person name="Stajich J.E."/>
            <person name="de Vries R.P."/>
            <person name="Record E."/>
            <person name="Levasseur A."/>
            <person name="Baker S.E."/>
            <person name="Bartholomew K.A."/>
            <person name="Coutinho P.M."/>
            <person name="Erdmann S."/>
            <person name="Fowler T.J."/>
            <person name="Gathman A.C."/>
            <person name="Lombard V."/>
            <person name="Henrissat B."/>
            <person name="Knabe N."/>
            <person name="Kuees U."/>
            <person name="Lilly W.W."/>
            <person name="Lindquist E."/>
            <person name="Lucas S."/>
            <person name="Magnuson J.K."/>
            <person name="Piumi F."/>
            <person name="Raudaskoski M."/>
            <person name="Salamov A."/>
            <person name="Schmutz J."/>
            <person name="Schwarze F.W.M.R."/>
            <person name="vanKuyk P.A."/>
            <person name="Horton J.S."/>
            <person name="Grigoriev I.V."/>
            <person name="Woesten H.A.B."/>
        </authorList>
    </citation>
    <scope>NUCLEOTIDE SEQUENCE [LARGE SCALE GENOMIC DNA]</scope>
    <source>
        <strain evidence="4">H4-8 / FGSC 9210</strain>
    </source>
</reference>
<name>D8PUJ9_SCHCM</name>
<protein>
    <submittedName>
        <fullName evidence="3">Uncharacterized protein</fullName>
    </submittedName>
</protein>
<evidence type="ECO:0000313" key="3">
    <source>
        <dbReference type="EMBL" id="EFI99910.1"/>
    </source>
</evidence>
<dbReference type="VEuPathDB" id="FungiDB:SCHCODRAFT_02608463"/>
<feature type="compositionally biased region" description="Low complexity" evidence="2">
    <location>
        <begin position="233"/>
        <end position="245"/>
    </location>
</feature>
<organism evidence="4">
    <name type="scientific">Schizophyllum commune (strain H4-8 / FGSC 9210)</name>
    <name type="common">Split gill fungus</name>
    <dbReference type="NCBI Taxonomy" id="578458"/>
    <lineage>
        <taxon>Eukaryota</taxon>
        <taxon>Fungi</taxon>
        <taxon>Dikarya</taxon>
        <taxon>Basidiomycota</taxon>
        <taxon>Agaricomycotina</taxon>
        <taxon>Agaricomycetes</taxon>
        <taxon>Agaricomycetidae</taxon>
        <taxon>Agaricales</taxon>
        <taxon>Schizophyllaceae</taxon>
        <taxon>Schizophyllum</taxon>
    </lineage>
</organism>
<dbReference type="HOGENOM" id="CLU_589447_0_0_1"/>
<dbReference type="AlphaFoldDB" id="D8PUJ9"/>
<feature type="region of interest" description="Disordered" evidence="2">
    <location>
        <begin position="233"/>
        <end position="314"/>
    </location>
</feature>
<keyword evidence="1" id="KW-0175">Coiled coil</keyword>
<dbReference type="Proteomes" id="UP000007431">
    <property type="component" value="Unassembled WGS sequence"/>
</dbReference>
<dbReference type="OMA" id="RKYLERW"/>
<gene>
    <name evidence="3" type="ORF">SCHCODRAFT_104952</name>
</gene>
<evidence type="ECO:0000256" key="2">
    <source>
        <dbReference type="SAM" id="MobiDB-lite"/>
    </source>
</evidence>
<feature type="coiled-coil region" evidence="1">
    <location>
        <begin position="331"/>
        <end position="358"/>
    </location>
</feature>
<accession>D8PUJ9</accession>
<keyword evidence="4" id="KW-1185">Reference proteome</keyword>
<sequence length="464" mass="47571">MSQRQLLYQPALPRMRLSAPIQLGNTRPARVDPAPPIIRSSAVDPGAYMRLARTGTATQSTASTTVAAPSPVIRVPITPAPAAYSSANGPTRSPPSEVIYVSSSPAPEIKNEMPASETMPELAATESTHELTALASYASSSPAPDSTITSKTMHDLLASNAATACTPAASAVPRKFNPASTAYTELSDSDDEPMIIDNVMVDVKPSLDKVATARDPPAASAPAHSASVVSASIDSAPMPASSPAAITVKRRGRPRKTDPPAPAQQQRKKKAPAPAADKGKGKAPAVEEASVEGAPAPAVPQAKKARATRQRVDTSDAAAKTIALSYAVKRQERLDEERKESRQALADANKEILRLTASVEKYPFGLNESACSDFAAYPQPQAYSTGFNGLAPAPAMGDEFGVGWGSGPSGASAWSGVAGGSNMAGGMGGEGPSGVGAWPGVAGGSNMAGDVQMAYGGPQNAYET</sequence>
<dbReference type="EMBL" id="GL377303">
    <property type="protein sequence ID" value="EFI99910.1"/>
    <property type="molecule type" value="Genomic_DNA"/>
</dbReference>